<protein>
    <submittedName>
        <fullName evidence="1">Uncharacterized protein</fullName>
    </submittedName>
</protein>
<dbReference type="AlphaFoldDB" id="A0A158M2Z9"/>
<proteinExistence type="predicted"/>
<dbReference type="Gene3D" id="3.40.720.10">
    <property type="entry name" value="Alkaline Phosphatase, subunit A"/>
    <property type="match status" value="1"/>
</dbReference>
<sequence>MTYDALRRGLADKTLPHLSAYSLTRAWTGGVTGEATQQPTLSAPGWATLLSGQWADRHNVRSNATDQAIKTASLFQRVIAAQPQVRSAAALSASPLATLLRRDHDAGYLASLTDCAGQDDCVSSQARDRITEGYDIVLAQFGAPGRAAAAGGLDVSYEAVLRRTDAAVGVLAAQVAARQLAHPGEKWLTLLVSSHGLGKTGTEDGLPLSLNKTIFVAGNLECMLGGSADDAAFDGSWDSNWYALPSAADVTPTVLSHMGALPEPRAYDMAGTSLAEPVAVRRLVTRTATDNKSVTLRWVRVGEPQGDVVISRDGVEIARVAGTTSEYVDSALAFEAEGMHTLIYGSSRNTGECRPDLEEEVLLIAVAVGAALDDFDGVVDALDDAGVEPVATARQNPVQIGF</sequence>
<dbReference type="InterPro" id="IPR017850">
    <property type="entry name" value="Alkaline_phosphatase_core_sf"/>
</dbReference>
<evidence type="ECO:0000313" key="1">
    <source>
        <dbReference type="EMBL" id="KAK90161.1"/>
    </source>
</evidence>
<reference evidence="1 2" key="1">
    <citation type="submission" date="2014-03" db="EMBL/GenBank/DDBJ databases">
        <title>Genome sequence of Bordetella holmseii.</title>
        <authorList>
            <person name="Harvill E."/>
            <person name="Goodfield L.L."/>
            <person name="Ivanov Y."/>
            <person name="Meyer J.A."/>
            <person name="Newth C."/>
            <person name="Cassiday P."/>
            <person name="Tondella M.L."/>
            <person name="Liao P."/>
            <person name="Zimmerman J."/>
            <person name="Meert K."/>
            <person name="Wessel D."/>
            <person name="Berger J."/>
            <person name="Dean J.M."/>
            <person name="Holubkov R."/>
            <person name="Burr J."/>
            <person name="Liu T."/>
            <person name="Brinkac L.M."/>
            <person name="Sanka R."/>
            <person name="Kim M."/>
            <person name="Losada L."/>
        </authorList>
    </citation>
    <scope>NUCLEOTIDE SEQUENCE [LARGE SCALE GENOMIC DNA]</scope>
    <source>
        <strain evidence="1 2">CDC-H585-BH</strain>
    </source>
</reference>
<gene>
    <name evidence="1" type="ORF">L497_1067</name>
</gene>
<dbReference type="STRING" id="35814.BBB42_08660"/>
<accession>A0A158M2Z9</accession>
<name>A0A158M2Z9_9BORD</name>
<dbReference type="EMBL" id="JFZZ01000080">
    <property type="protein sequence ID" value="KAK90161.1"/>
    <property type="molecule type" value="Genomic_DNA"/>
</dbReference>
<dbReference type="Proteomes" id="UP000026682">
    <property type="component" value="Unassembled WGS sequence"/>
</dbReference>
<evidence type="ECO:0000313" key="2">
    <source>
        <dbReference type="Proteomes" id="UP000026682"/>
    </source>
</evidence>
<comment type="caution">
    <text evidence="1">The sequence shown here is derived from an EMBL/GenBank/DDBJ whole genome shotgun (WGS) entry which is preliminary data.</text>
</comment>
<dbReference type="SUPFAM" id="SSF53649">
    <property type="entry name" value="Alkaline phosphatase-like"/>
    <property type="match status" value="1"/>
</dbReference>
<organism evidence="1 2">
    <name type="scientific">Bordetella holmesii CDC-H585-BH</name>
    <dbReference type="NCBI Taxonomy" id="1331206"/>
    <lineage>
        <taxon>Bacteria</taxon>
        <taxon>Pseudomonadati</taxon>
        <taxon>Pseudomonadota</taxon>
        <taxon>Betaproteobacteria</taxon>
        <taxon>Burkholderiales</taxon>
        <taxon>Alcaligenaceae</taxon>
        <taxon>Bordetella</taxon>
    </lineage>
</organism>